<keyword evidence="2" id="KW-0175">Coiled coil</keyword>
<sequence>MQKTCINSIAIIGLGLIGASVLRALKKSPLAAEQHILFKGYDPSFTEKDVLHIENFGLDQFQQDKKALYDADLIILAAPVETNILLLDEIRDLAPKQALVSDVSSTKAAIANRAAELNLAFIGMHPIAGREQQGYHASHDELLAGKTVVICADRHTISRPDAANVIALLESIKCRIALMTPEEHDRIVATVSHLPQMLSTALVNYCENDMDKSGPGFSTLTRLAGSSWEIWRDIVSTNRENIATELEQFSRELEQLADDVRNNRADRIRERFEHANTLYETLKENSNS</sequence>
<evidence type="ECO:0000256" key="2">
    <source>
        <dbReference type="SAM" id="Coils"/>
    </source>
</evidence>
<dbReference type="KEGG" id="cpb:Cphamn1_2431"/>
<evidence type="ECO:0000313" key="5">
    <source>
        <dbReference type="EMBL" id="ACE05326.1"/>
    </source>
</evidence>
<dbReference type="eggNOG" id="COG0287">
    <property type="taxonomic scope" value="Bacteria"/>
</dbReference>
<dbReference type="OrthoDB" id="9802008at2"/>
<dbReference type="SUPFAM" id="SSF51735">
    <property type="entry name" value="NAD(P)-binding Rossmann-fold domains"/>
    <property type="match status" value="1"/>
</dbReference>
<proteinExistence type="predicted"/>
<organism evidence="5">
    <name type="scientific">Chlorobium phaeobacteroides (strain BS1)</name>
    <dbReference type="NCBI Taxonomy" id="331678"/>
    <lineage>
        <taxon>Bacteria</taxon>
        <taxon>Pseudomonadati</taxon>
        <taxon>Chlorobiota</taxon>
        <taxon>Chlorobiia</taxon>
        <taxon>Chlorobiales</taxon>
        <taxon>Chlorobiaceae</taxon>
        <taxon>Chlorobium/Pelodictyon group</taxon>
        <taxon>Chlorobium</taxon>
    </lineage>
</organism>
<dbReference type="EMBL" id="CP001101">
    <property type="protein sequence ID" value="ACE05326.1"/>
    <property type="molecule type" value="Genomic_DNA"/>
</dbReference>
<keyword evidence="3" id="KW-0472">Membrane</keyword>
<dbReference type="InterPro" id="IPR036291">
    <property type="entry name" value="NAD(P)-bd_dom_sf"/>
</dbReference>
<dbReference type="GO" id="GO:0008977">
    <property type="term" value="F:prephenate dehydrogenase (NAD+) activity"/>
    <property type="evidence" value="ECO:0007669"/>
    <property type="project" value="InterPro"/>
</dbReference>
<dbReference type="GO" id="GO:0006571">
    <property type="term" value="P:tyrosine biosynthetic process"/>
    <property type="evidence" value="ECO:0007669"/>
    <property type="project" value="InterPro"/>
</dbReference>
<dbReference type="HOGENOM" id="CLU_055968_0_0_10"/>
<dbReference type="SUPFAM" id="SSF48179">
    <property type="entry name" value="6-phosphogluconate dehydrogenase C-terminal domain-like"/>
    <property type="match status" value="1"/>
</dbReference>
<dbReference type="Pfam" id="PF02153">
    <property type="entry name" value="PDH_N"/>
    <property type="match status" value="1"/>
</dbReference>
<dbReference type="InterPro" id="IPR050812">
    <property type="entry name" value="Preph/Arog_dehydrog"/>
</dbReference>
<name>B3EPT6_CHLPB</name>
<reference evidence="5" key="1">
    <citation type="submission" date="2008-06" db="EMBL/GenBank/DDBJ databases">
        <title>Complete sequence of Chlorobium phaeobacteroides BS1.</title>
        <authorList>
            <consortium name="US DOE Joint Genome Institute"/>
            <person name="Lucas S."/>
            <person name="Copeland A."/>
            <person name="Lapidus A."/>
            <person name="Glavina del Rio T."/>
            <person name="Dalin E."/>
            <person name="Tice H."/>
            <person name="Bruce D."/>
            <person name="Goodwin L."/>
            <person name="Pitluck S."/>
            <person name="Schmutz J."/>
            <person name="Larimer F."/>
            <person name="Land M."/>
            <person name="Hauser L."/>
            <person name="Kyrpides N."/>
            <person name="Ovchinnikova G."/>
            <person name="Li T."/>
            <person name="Liu Z."/>
            <person name="Zhao F."/>
            <person name="Overmann J."/>
            <person name="Bryant D.A."/>
            <person name="Richardson P."/>
        </authorList>
    </citation>
    <scope>NUCLEOTIDE SEQUENCE [LARGE SCALE GENOMIC DNA]</scope>
    <source>
        <strain evidence="5">BS1</strain>
    </source>
</reference>
<keyword evidence="3" id="KW-1133">Transmembrane helix</keyword>
<accession>B3EPT6</accession>
<gene>
    <name evidence="5" type="ordered locus">Cphamn1_2431</name>
</gene>
<dbReference type="PANTHER" id="PTHR21363">
    <property type="entry name" value="PREPHENATE DEHYDROGENASE"/>
    <property type="match status" value="1"/>
</dbReference>
<keyword evidence="3" id="KW-0812">Transmembrane</keyword>
<dbReference type="InterPro" id="IPR008927">
    <property type="entry name" value="6-PGluconate_DH-like_C_sf"/>
</dbReference>
<dbReference type="InterPro" id="IPR003099">
    <property type="entry name" value="Prephen_DH"/>
</dbReference>
<evidence type="ECO:0000256" key="3">
    <source>
        <dbReference type="SAM" id="Phobius"/>
    </source>
</evidence>
<evidence type="ECO:0000259" key="4">
    <source>
        <dbReference type="PROSITE" id="PS51176"/>
    </source>
</evidence>
<dbReference type="InterPro" id="IPR046825">
    <property type="entry name" value="PDH_C"/>
</dbReference>
<dbReference type="Gene3D" id="1.10.3660.10">
    <property type="entry name" value="6-phosphogluconate dehydrogenase C-terminal like domain"/>
    <property type="match status" value="1"/>
</dbReference>
<dbReference type="InterPro" id="IPR046826">
    <property type="entry name" value="PDH_N"/>
</dbReference>
<feature type="transmembrane region" description="Helical" evidence="3">
    <location>
        <begin position="6"/>
        <end position="25"/>
    </location>
</feature>
<dbReference type="AlphaFoldDB" id="B3EPT6"/>
<dbReference type="PROSITE" id="PS51176">
    <property type="entry name" value="PDH_ADH"/>
    <property type="match status" value="1"/>
</dbReference>
<dbReference type="Pfam" id="PF20463">
    <property type="entry name" value="PDH_C"/>
    <property type="match status" value="1"/>
</dbReference>
<dbReference type="GO" id="GO:0004665">
    <property type="term" value="F:prephenate dehydrogenase (NADP+) activity"/>
    <property type="evidence" value="ECO:0007669"/>
    <property type="project" value="InterPro"/>
</dbReference>
<protein>
    <submittedName>
        <fullName evidence="5">Prephenate dehydrogenase</fullName>
    </submittedName>
</protein>
<dbReference type="GO" id="GO:0070403">
    <property type="term" value="F:NAD+ binding"/>
    <property type="evidence" value="ECO:0007669"/>
    <property type="project" value="InterPro"/>
</dbReference>
<dbReference type="STRING" id="331678.Cphamn1_2431"/>
<dbReference type="PANTHER" id="PTHR21363:SF0">
    <property type="entry name" value="PREPHENATE DEHYDROGENASE [NADP(+)]"/>
    <property type="match status" value="1"/>
</dbReference>
<feature type="domain" description="Prephenate/arogenate dehydrogenase" evidence="4">
    <location>
        <begin position="7"/>
        <end position="288"/>
    </location>
</feature>
<keyword evidence="1" id="KW-0560">Oxidoreductase</keyword>
<feature type="coiled-coil region" evidence="2">
    <location>
        <begin position="239"/>
        <end position="285"/>
    </location>
</feature>
<evidence type="ECO:0000256" key="1">
    <source>
        <dbReference type="ARBA" id="ARBA00023002"/>
    </source>
</evidence>
<dbReference type="Gene3D" id="3.40.50.720">
    <property type="entry name" value="NAD(P)-binding Rossmann-like Domain"/>
    <property type="match status" value="1"/>
</dbReference>